<protein>
    <submittedName>
        <fullName evidence="7">AAA family ATPase</fullName>
    </submittedName>
</protein>
<dbReference type="InterPro" id="IPR027417">
    <property type="entry name" value="P-loop_NTPase"/>
</dbReference>
<keyword evidence="1" id="KW-0547">Nucleotide-binding</keyword>
<dbReference type="InterPro" id="IPR036388">
    <property type="entry name" value="WH-like_DNA-bd_sf"/>
</dbReference>
<dbReference type="Proteomes" id="UP000632063">
    <property type="component" value="Unassembled WGS sequence"/>
</dbReference>
<reference evidence="7 8" key="2">
    <citation type="journal article" date="2021" name="Int. J. Syst. Evol. Microbiol.">
        <title>Roseibium litorale sp. nov., isolated from a tidal flat sediment and proposal for the reclassification of Labrenzia polysiphoniae as Roseibium polysiphoniae comb. nov.</title>
        <authorList>
            <person name="Liu Y."/>
            <person name="Pei T."/>
            <person name="Du J."/>
            <person name="Chao M."/>
            <person name="Deng M.R."/>
            <person name="Zhu H."/>
        </authorList>
    </citation>
    <scope>NUCLEOTIDE SEQUENCE [LARGE SCALE GENOMIC DNA]</scope>
    <source>
        <strain evidence="7 8">4C16A</strain>
    </source>
</reference>
<dbReference type="InterPro" id="IPR016032">
    <property type="entry name" value="Sig_transdc_resp-reg_C-effctor"/>
</dbReference>
<evidence type="ECO:0000256" key="5">
    <source>
        <dbReference type="SAM" id="Coils"/>
    </source>
</evidence>
<reference evidence="8" key="1">
    <citation type="submission" date="2020-09" db="EMBL/GenBank/DDBJ databases">
        <title>The genome sequence of strain Labrenzia suaedae 4C16A.</title>
        <authorList>
            <person name="Liu Y."/>
        </authorList>
    </citation>
    <scope>NUCLEOTIDE SEQUENCE [LARGE SCALE GENOMIC DNA]</scope>
    <source>
        <strain evidence="8">4C16A</strain>
    </source>
</reference>
<name>A0ABR9CQD7_9HYPH</name>
<feature type="coiled-coil region" evidence="5">
    <location>
        <begin position="432"/>
        <end position="459"/>
    </location>
</feature>
<feature type="DNA-binding region" description="OmpR/PhoB-type" evidence="4">
    <location>
        <begin position="1"/>
        <end position="94"/>
    </location>
</feature>
<accession>A0ABR9CQD7</accession>
<proteinExistence type="predicted"/>
<dbReference type="SUPFAM" id="SSF52540">
    <property type="entry name" value="P-loop containing nucleoside triphosphate hydrolases"/>
    <property type="match status" value="1"/>
</dbReference>
<dbReference type="Gene3D" id="3.40.50.300">
    <property type="entry name" value="P-loop containing nucleotide triphosphate hydrolases"/>
    <property type="match status" value="1"/>
</dbReference>
<dbReference type="EMBL" id="JACYXI010000008">
    <property type="protein sequence ID" value="MBD8892630.1"/>
    <property type="molecule type" value="Genomic_DNA"/>
</dbReference>
<dbReference type="SMART" id="SM00862">
    <property type="entry name" value="Trans_reg_C"/>
    <property type="match status" value="1"/>
</dbReference>
<evidence type="ECO:0000313" key="7">
    <source>
        <dbReference type="EMBL" id="MBD8892630.1"/>
    </source>
</evidence>
<dbReference type="InterPro" id="IPR011990">
    <property type="entry name" value="TPR-like_helical_dom_sf"/>
</dbReference>
<dbReference type="PANTHER" id="PTHR16305:SF28">
    <property type="entry name" value="GUANYLATE CYCLASE DOMAIN-CONTAINING PROTEIN"/>
    <property type="match status" value="1"/>
</dbReference>
<dbReference type="Gene3D" id="1.25.40.10">
    <property type="entry name" value="Tetratricopeptide repeat domain"/>
    <property type="match status" value="1"/>
</dbReference>
<dbReference type="InterPro" id="IPR001867">
    <property type="entry name" value="OmpR/PhoB-type_DNA-bd"/>
</dbReference>
<dbReference type="CDD" id="cd00383">
    <property type="entry name" value="trans_reg_C"/>
    <property type="match status" value="1"/>
</dbReference>
<dbReference type="PROSITE" id="PS51755">
    <property type="entry name" value="OMPR_PHOB"/>
    <property type="match status" value="1"/>
</dbReference>
<organism evidence="7 8">
    <name type="scientific">Roseibium litorale</name>
    <dbReference type="NCBI Taxonomy" id="2803841"/>
    <lineage>
        <taxon>Bacteria</taxon>
        <taxon>Pseudomonadati</taxon>
        <taxon>Pseudomonadota</taxon>
        <taxon>Alphaproteobacteria</taxon>
        <taxon>Hyphomicrobiales</taxon>
        <taxon>Stappiaceae</taxon>
        <taxon>Roseibium</taxon>
    </lineage>
</organism>
<comment type="caution">
    <text evidence="7">The sequence shown here is derived from an EMBL/GenBank/DDBJ whole genome shotgun (WGS) entry which is preliminary data.</text>
</comment>
<dbReference type="PANTHER" id="PTHR16305">
    <property type="entry name" value="TESTICULAR SOLUBLE ADENYLYL CYCLASE"/>
    <property type="match status" value="1"/>
</dbReference>
<dbReference type="Pfam" id="PF00486">
    <property type="entry name" value="Trans_reg_C"/>
    <property type="match status" value="1"/>
</dbReference>
<keyword evidence="8" id="KW-1185">Reference proteome</keyword>
<dbReference type="Pfam" id="PF13191">
    <property type="entry name" value="AAA_16"/>
    <property type="match status" value="1"/>
</dbReference>
<dbReference type="RefSeq" id="WP_192148758.1">
    <property type="nucleotide sequence ID" value="NZ_JACYXI010000008.1"/>
</dbReference>
<evidence type="ECO:0000256" key="1">
    <source>
        <dbReference type="ARBA" id="ARBA00022741"/>
    </source>
</evidence>
<evidence type="ECO:0000313" key="8">
    <source>
        <dbReference type="Proteomes" id="UP000632063"/>
    </source>
</evidence>
<dbReference type="SUPFAM" id="SSF46894">
    <property type="entry name" value="C-terminal effector domain of the bipartite response regulators"/>
    <property type="match status" value="1"/>
</dbReference>
<sequence>MSKIELDISRGELLLDGKAVRLRPKTLAVLLELHARQGDVVSQNDLRHAVWEQQHGRETGPKQCIRELRRLLDDTAERSKFIETVGRQGYRLVGELTLLNAGGNARDDAQLCVGRERELHKLDACAEAARRGKRTIAIVAGEAGSGKTRLIEAFCARLPRTLAFQMARGQCIPHPGAREPYGPLIEIVTQLADGSSRGPFLRLLEDVAPSWRDMIPALRAAGQPPAQSGSLIDARPDSMLREFTAFLERLSQRQPCLLVLEDLHWADQSTLAWLLSWAQRPGPAKVLVLGTYRFDELDKSGDFQTTLHYLQRLPRLELMTLEGLDQAAVADFLSRRFPGKKLPSVLCEELRQRTEGHAILVDAVVDHWRRDGAMEFEAGALSGKEHVETLAAAITRGTRSFISGEIRRLDSKERKVLEIASVAGSHFSAAMLSEDRREVEEIEAALDRLADVRRFIERAGAMTLPDGTEATRYVFRHALYQEALYESIPAANRQGVHERIGSRLEAAYKSRSDEISSTLADHFERAADWKRAAIYRGLSGLTALKRGAVADAAEQLRKALVSFEASDTDAEMRTLECRTLLGLGAALILSDHFTTAELRNVYERAAALSGKTNDPATIVPALAGLWNHHLTRADLKVAAELAQGLDDQIDGAPALHAMVAHNAVGQTRFFRGDLAACLPHIEAVCGAYDPGLGAEAMVLFGEDPGVVCHQYAACVHQLLGQDGLAERHFAEGLDLTTALDQPFGQAQMLWAGALIARKRGDPECVLERAQALIGICNAADIPFWRPSGDMLAGWAQVALGTPAGLEQLTAGLNAYEAMDVNLTRPFGLTLYAEAAGLCGDPSRGLQALASALKLIRQTGERWQEPEIYRLWATLAPQADRPRSAPLASRRAASLAENREGLAANFRS</sequence>
<gene>
    <name evidence="7" type="ORF">IG616_13865</name>
</gene>
<evidence type="ECO:0000256" key="4">
    <source>
        <dbReference type="PROSITE-ProRule" id="PRU01091"/>
    </source>
</evidence>
<keyword evidence="2" id="KW-0067">ATP-binding</keyword>
<evidence type="ECO:0000259" key="6">
    <source>
        <dbReference type="PROSITE" id="PS51755"/>
    </source>
</evidence>
<dbReference type="Gene3D" id="1.10.10.10">
    <property type="entry name" value="Winged helix-like DNA-binding domain superfamily/Winged helix DNA-binding domain"/>
    <property type="match status" value="1"/>
</dbReference>
<keyword evidence="5" id="KW-0175">Coiled coil</keyword>
<feature type="domain" description="OmpR/PhoB-type" evidence="6">
    <location>
        <begin position="1"/>
        <end position="94"/>
    </location>
</feature>
<dbReference type="InterPro" id="IPR041664">
    <property type="entry name" value="AAA_16"/>
</dbReference>
<evidence type="ECO:0000256" key="2">
    <source>
        <dbReference type="ARBA" id="ARBA00022840"/>
    </source>
</evidence>
<keyword evidence="3 4" id="KW-0238">DNA-binding</keyword>
<evidence type="ECO:0000256" key="3">
    <source>
        <dbReference type="ARBA" id="ARBA00023125"/>
    </source>
</evidence>